<proteinExistence type="predicted"/>
<dbReference type="Pfam" id="PF20506">
    <property type="entry name" value="DUF6732"/>
    <property type="match status" value="1"/>
</dbReference>
<dbReference type="InterPro" id="IPR046619">
    <property type="entry name" value="DUF6732"/>
</dbReference>
<evidence type="ECO:0000313" key="3">
    <source>
        <dbReference type="EMBL" id="TNC70350.1"/>
    </source>
</evidence>
<keyword evidence="1" id="KW-0812">Transmembrane</keyword>
<evidence type="ECO:0000256" key="1">
    <source>
        <dbReference type="SAM" id="Phobius"/>
    </source>
</evidence>
<organism evidence="3 4">
    <name type="scientific">Rubellimicrobium roseum</name>
    <dbReference type="NCBI Taxonomy" id="687525"/>
    <lineage>
        <taxon>Bacteria</taxon>
        <taxon>Pseudomonadati</taxon>
        <taxon>Pseudomonadota</taxon>
        <taxon>Alphaproteobacteria</taxon>
        <taxon>Rhodobacterales</taxon>
        <taxon>Roseobacteraceae</taxon>
        <taxon>Rubellimicrobium</taxon>
    </lineage>
</organism>
<dbReference type="EMBL" id="VDFV01000019">
    <property type="protein sequence ID" value="TNC70350.1"/>
    <property type="molecule type" value="Genomic_DNA"/>
</dbReference>
<evidence type="ECO:0000313" key="4">
    <source>
        <dbReference type="Proteomes" id="UP000305709"/>
    </source>
</evidence>
<keyword evidence="4" id="KW-1185">Reference proteome</keyword>
<dbReference type="Proteomes" id="UP000305709">
    <property type="component" value="Unassembled WGS sequence"/>
</dbReference>
<keyword evidence="2" id="KW-0732">Signal</keyword>
<feature type="transmembrane region" description="Helical" evidence="1">
    <location>
        <begin position="28"/>
        <end position="50"/>
    </location>
</feature>
<comment type="caution">
    <text evidence="3">The sequence shown here is derived from an EMBL/GenBank/DDBJ whole genome shotgun (WGS) entry which is preliminary data.</text>
</comment>
<gene>
    <name evidence="3" type="ORF">FHG71_13220</name>
</gene>
<accession>A0A5C4N8A1</accession>
<keyword evidence="1" id="KW-0472">Membrane</keyword>
<evidence type="ECO:0000256" key="2">
    <source>
        <dbReference type="SAM" id="SignalP"/>
    </source>
</evidence>
<dbReference type="RefSeq" id="WP_139082162.1">
    <property type="nucleotide sequence ID" value="NZ_VDFV01000019.1"/>
</dbReference>
<dbReference type="AlphaFoldDB" id="A0A5C4N8A1"/>
<protein>
    <submittedName>
        <fullName evidence="3">Uncharacterized protein</fullName>
    </submittedName>
</protein>
<keyword evidence="1" id="KW-1133">Transmembrane helix</keyword>
<name>A0A5C4N8A1_9RHOB</name>
<sequence>MRNAFLLLALLLPQAALAHPGHLAERGGHDHVIAAVALLGAVIGSCWLIWTELRPAKPARLARKDDGADA</sequence>
<feature type="signal peptide" evidence="2">
    <location>
        <begin position="1"/>
        <end position="18"/>
    </location>
</feature>
<reference evidence="3 4" key="1">
    <citation type="submission" date="2019-06" db="EMBL/GenBank/DDBJ databases">
        <authorList>
            <person name="Jiang L."/>
        </authorList>
    </citation>
    <scope>NUCLEOTIDE SEQUENCE [LARGE SCALE GENOMIC DNA]</scope>
    <source>
        <strain evidence="3 4">YIM 48858</strain>
    </source>
</reference>
<feature type="chain" id="PRO_5022836288" evidence="2">
    <location>
        <begin position="19"/>
        <end position="70"/>
    </location>
</feature>